<evidence type="ECO:0000256" key="2">
    <source>
        <dbReference type="ARBA" id="ARBA00004459"/>
    </source>
</evidence>
<protein>
    <recommendedName>
        <fullName evidence="8">Variable large protein</fullName>
    </recommendedName>
</protein>
<name>W5T183_BORHE</name>
<geneLocation type="plasmid" evidence="9">
    <name>unnamed</name>
</geneLocation>
<comment type="subcellular location">
    <subcellularLocation>
        <location evidence="2 8">Cell outer membrane</location>
        <topology evidence="2 8">Lipid-anchor</topology>
    </subcellularLocation>
</comment>
<reference evidence="9" key="1">
    <citation type="submission" date="2013-04" db="EMBL/GenBank/DDBJ databases">
        <title>Comparative Genomics of Relapsing Fever Spirochetes.</title>
        <authorList>
            <person name="Schwan T.G."/>
            <person name="Raffel S.J."/>
            <person name="Porcella S.F."/>
            <person name="Martens C.A."/>
            <person name="Bruno D.P."/>
            <person name="Ricklefs S.M."/>
            <person name="Barbian K.B."/>
        </authorList>
    </citation>
    <scope>NUCLEOTIDE SEQUENCE</scope>
    <source>
        <strain evidence="9">YBT</strain>
        <plasmid evidence="9">unnamed</plasmid>
    </source>
</reference>
<sequence length="114" mass="12152">MAAESKNTFLDSLVKIGHGLQEIFGIFGNAIEDAFVLTAVKSGDKRSKVGEHFDKIKKGLEGTNEKLKELSGEISEAKNANGSSIEAVNIAISSVSDVFEQLITALIKLAETAK</sequence>
<evidence type="ECO:0000256" key="6">
    <source>
        <dbReference type="ARBA" id="ARBA00023237"/>
    </source>
</evidence>
<keyword evidence="3" id="KW-0732">Signal</keyword>
<keyword evidence="6 8" id="KW-0998">Cell outer membrane</keyword>
<dbReference type="GO" id="GO:0009279">
    <property type="term" value="C:cell outer membrane"/>
    <property type="evidence" value="ECO:0007669"/>
    <property type="project" value="UniProtKB-SubCell"/>
</dbReference>
<dbReference type="HOGENOM" id="CLU_054711_1_1_12"/>
<organism evidence="9">
    <name type="scientific">Borrelia hermsii YBT</name>
    <dbReference type="NCBI Taxonomy" id="1313295"/>
    <lineage>
        <taxon>Bacteria</taxon>
        <taxon>Pseudomonadati</taxon>
        <taxon>Spirochaetota</taxon>
        <taxon>Spirochaetia</taxon>
        <taxon>Spirochaetales</taxon>
        <taxon>Borreliaceae</taxon>
        <taxon>Borrelia</taxon>
    </lineage>
</organism>
<keyword evidence="5 8" id="KW-0564">Palmitate</keyword>
<keyword evidence="9" id="KW-0614">Plasmid</keyword>
<dbReference type="InterPro" id="IPR000680">
    <property type="entry name" value="Borrelia_lipo"/>
</dbReference>
<evidence type="ECO:0000313" key="9">
    <source>
        <dbReference type="EMBL" id="AHH13299.1"/>
    </source>
</evidence>
<dbReference type="AlphaFoldDB" id="W5T183"/>
<keyword evidence="7 8" id="KW-0449">Lipoprotein</keyword>
<evidence type="ECO:0000256" key="3">
    <source>
        <dbReference type="ARBA" id="ARBA00022729"/>
    </source>
</evidence>
<evidence type="ECO:0000256" key="4">
    <source>
        <dbReference type="ARBA" id="ARBA00023136"/>
    </source>
</evidence>
<evidence type="ECO:0000256" key="7">
    <source>
        <dbReference type="ARBA" id="ARBA00023288"/>
    </source>
</evidence>
<keyword evidence="4 8" id="KW-0472">Membrane</keyword>
<evidence type="ECO:0000256" key="1">
    <source>
        <dbReference type="ARBA" id="ARBA00003932"/>
    </source>
</evidence>
<evidence type="ECO:0000256" key="5">
    <source>
        <dbReference type="ARBA" id="ARBA00023139"/>
    </source>
</evidence>
<comment type="function">
    <text evidence="1 8">The Vlp and Vsp proteins are antigenically distinct proteins, only one vlp or vsp gene is transcriptionally active at any one time. Switching between these genes is a mechanism of host immune response evasion.</text>
</comment>
<dbReference type="EMBL" id="CP005723">
    <property type="protein sequence ID" value="AHH13299.1"/>
    <property type="molecule type" value="Genomic_DNA"/>
</dbReference>
<gene>
    <name evidence="9" type="ORF">BHO_0114502</name>
</gene>
<dbReference type="Pfam" id="PF00921">
    <property type="entry name" value="Lipoprotein_2"/>
    <property type="match status" value="1"/>
</dbReference>
<accession>W5T183</accession>
<evidence type="ECO:0000256" key="8">
    <source>
        <dbReference type="RuleBase" id="RU363105"/>
    </source>
</evidence>
<dbReference type="SUPFAM" id="SSF74748">
    <property type="entry name" value="Variable surface antigen VlsE"/>
    <property type="match status" value="1"/>
</dbReference>
<proteinExistence type="predicted"/>